<sequence>MGIARTPSYYSEEQLRCYLLKIRFPGFSQGSALPGPTHDTLSKLMIGHLVTFPYENTDMHYTPMHLMRVAPADAYERQVVLGQGGWCCAQNTLCLGMLRALGYPAYAGAGRVNRFLGSEEDKPAEYKALCHMVLFVEPEGRGIHIVDVGFGGGGLTTPIELRDGVEVPGASGERVRLRRSPIPGAVRPAEDTWVLSTKRIDKDFWKNLYQFSETELTLMDMLALSYATCMMPGAGAFWFDVVAFLFKIVPGTESQEGGPEMYRIQLNGGKVTEDRKEGKTVIRVCKDEADRVKVLAEYFGLTVKPENIRWIEGRAAAMANPITLDPTKDNIIG</sequence>
<proteinExistence type="inferred from homology"/>
<dbReference type="Proteomes" id="UP000076842">
    <property type="component" value="Unassembled WGS sequence"/>
</dbReference>
<dbReference type="Pfam" id="PF00797">
    <property type="entry name" value="Acetyltransf_2"/>
    <property type="match status" value="1"/>
</dbReference>
<dbReference type="GO" id="GO:0016407">
    <property type="term" value="F:acetyltransferase activity"/>
    <property type="evidence" value="ECO:0007669"/>
    <property type="project" value="InterPro"/>
</dbReference>
<dbReference type="Gene3D" id="3.30.2140.20">
    <property type="match status" value="1"/>
</dbReference>
<dbReference type="SUPFAM" id="SSF54001">
    <property type="entry name" value="Cysteine proteinases"/>
    <property type="match status" value="1"/>
</dbReference>
<evidence type="ECO:0000313" key="3">
    <source>
        <dbReference type="Proteomes" id="UP000076842"/>
    </source>
</evidence>
<keyword evidence="3" id="KW-1185">Reference proteome</keyword>
<dbReference type="InterPro" id="IPR053710">
    <property type="entry name" value="Arylamine_NAT_domain_sf"/>
</dbReference>
<reference evidence="2 3" key="1">
    <citation type="journal article" date="2016" name="Mol. Biol. Evol.">
        <title>Comparative Genomics of Early-Diverging Mushroom-Forming Fungi Provides Insights into the Origins of Lignocellulose Decay Capabilities.</title>
        <authorList>
            <person name="Nagy L.G."/>
            <person name="Riley R."/>
            <person name="Tritt A."/>
            <person name="Adam C."/>
            <person name="Daum C."/>
            <person name="Floudas D."/>
            <person name="Sun H."/>
            <person name="Yadav J.S."/>
            <person name="Pangilinan J."/>
            <person name="Larsson K.H."/>
            <person name="Matsuura K."/>
            <person name="Barry K."/>
            <person name="Labutti K."/>
            <person name="Kuo R."/>
            <person name="Ohm R.A."/>
            <person name="Bhattacharya S.S."/>
            <person name="Shirouzu T."/>
            <person name="Yoshinaga Y."/>
            <person name="Martin F.M."/>
            <person name="Grigoriev I.V."/>
            <person name="Hibbett D.S."/>
        </authorList>
    </citation>
    <scope>NUCLEOTIDE SEQUENCE [LARGE SCALE GENOMIC DNA]</scope>
    <source>
        <strain evidence="2 3">HHB12733</strain>
    </source>
</reference>
<dbReference type="OrthoDB" id="10260017at2759"/>
<dbReference type="PANTHER" id="PTHR11786:SF0">
    <property type="entry name" value="ARYLAMINE N-ACETYLTRANSFERASE 4-RELATED"/>
    <property type="match status" value="1"/>
</dbReference>
<dbReference type="EMBL" id="KV423960">
    <property type="protein sequence ID" value="KZT57695.1"/>
    <property type="molecule type" value="Genomic_DNA"/>
</dbReference>
<protein>
    <submittedName>
        <fullName evidence="2">Cysteine proteinase</fullName>
    </submittedName>
</protein>
<comment type="similarity">
    <text evidence="1">Belongs to the arylamine N-acetyltransferase family.</text>
</comment>
<name>A0A165G7J2_9BASI</name>
<organism evidence="2 3">
    <name type="scientific">Calocera cornea HHB12733</name>
    <dbReference type="NCBI Taxonomy" id="1353952"/>
    <lineage>
        <taxon>Eukaryota</taxon>
        <taxon>Fungi</taxon>
        <taxon>Dikarya</taxon>
        <taxon>Basidiomycota</taxon>
        <taxon>Agaricomycotina</taxon>
        <taxon>Dacrymycetes</taxon>
        <taxon>Dacrymycetales</taxon>
        <taxon>Dacrymycetaceae</taxon>
        <taxon>Calocera</taxon>
    </lineage>
</organism>
<dbReference type="InParanoid" id="A0A165G7J2"/>
<accession>A0A165G7J2</accession>
<gene>
    <name evidence="2" type="ORF">CALCODRAFT_508681</name>
</gene>
<evidence type="ECO:0000313" key="2">
    <source>
        <dbReference type="EMBL" id="KZT57695.1"/>
    </source>
</evidence>
<evidence type="ECO:0000256" key="1">
    <source>
        <dbReference type="ARBA" id="ARBA00006547"/>
    </source>
</evidence>
<dbReference type="InterPro" id="IPR038765">
    <property type="entry name" value="Papain-like_cys_pep_sf"/>
</dbReference>
<dbReference type="InterPro" id="IPR001447">
    <property type="entry name" value="Arylamine_N-AcTrfase"/>
</dbReference>
<dbReference type="PANTHER" id="PTHR11786">
    <property type="entry name" value="N-HYDROXYARYLAMINE O-ACETYLTRANSFERASE"/>
    <property type="match status" value="1"/>
</dbReference>
<dbReference type="STRING" id="1353952.A0A165G7J2"/>
<dbReference type="AlphaFoldDB" id="A0A165G7J2"/>